<gene>
    <name evidence="2" type="ORF">DPMN_025941</name>
</gene>
<feature type="region of interest" description="Disordered" evidence="1">
    <location>
        <begin position="33"/>
        <end position="60"/>
    </location>
</feature>
<sequence>MRHYRAQNKRSVLVCDRLFVDGREVRAEEIDVSQKQRLSREPHTGRAGGERGSAQQSQRRWAAYRPQLGHDGHRNPEMCPNPLNSRGVAVALSILA</sequence>
<accession>A0A9D4RE38</accession>
<feature type="compositionally biased region" description="Basic and acidic residues" evidence="1">
    <location>
        <begin position="33"/>
        <end position="44"/>
    </location>
</feature>
<dbReference type="EMBL" id="JAIWYP010000002">
    <property type="protein sequence ID" value="KAH3862965.1"/>
    <property type="molecule type" value="Genomic_DNA"/>
</dbReference>
<evidence type="ECO:0000256" key="1">
    <source>
        <dbReference type="SAM" id="MobiDB-lite"/>
    </source>
</evidence>
<comment type="caution">
    <text evidence="2">The sequence shown here is derived from an EMBL/GenBank/DDBJ whole genome shotgun (WGS) entry which is preliminary data.</text>
</comment>
<name>A0A9D4RE38_DREPO</name>
<keyword evidence="3" id="KW-1185">Reference proteome</keyword>
<proteinExistence type="predicted"/>
<evidence type="ECO:0000313" key="2">
    <source>
        <dbReference type="EMBL" id="KAH3862965.1"/>
    </source>
</evidence>
<evidence type="ECO:0000313" key="3">
    <source>
        <dbReference type="Proteomes" id="UP000828390"/>
    </source>
</evidence>
<organism evidence="2 3">
    <name type="scientific">Dreissena polymorpha</name>
    <name type="common">Zebra mussel</name>
    <name type="synonym">Mytilus polymorpha</name>
    <dbReference type="NCBI Taxonomy" id="45954"/>
    <lineage>
        <taxon>Eukaryota</taxon>
        <taxon>Metazoa</taxon>
        <taxon>Spiralia</taxon>
        <taxon>Lophotrochozoa</taxon>
        <taxon>Mollusca</taxon>
        <taxon>Bivalvia</taxon>
        <taxon>Autobranchia</taxon>
        <taxon>Heteroconchia</taxon>
        <taxon>Euheterodonta</taxon>
        <taxon>Imparidentia</taxon>
        <taxon>Neoheterodontei</taxon>
        <taxon>Myida</taxon>
        <taxon>Dreissenoidea</taxon>
        <taxon>Dreissenidae</taxon>
        <taxon>Dreissena</taxon>
    </lineage>
</organism>
<reference evidence="2" key="1">
    <citation type="journal article" date="2019" name="bioRxiv">
        <title>The Genome of the Zebra Mussel, Dreissena polymorpha: A Resource for Invasive Species Research.</title>
        <authorList>
            <person name="McCartney M.A."/>
            <person name="Auch B."/>
            <person name="Kono T."/>
            <person name="Mallez S."/>
            <person name="Zhang Y."/>
            <person name="Obille A."/>
            <person name="Becker A."/>
            <person name="Abrahante J.E."/>
            <person name="Garbe J."/>
            <person name="Badalamenti J.P."/>
            <person name="Herman A."/>
            <person name="Mangelson H."/>
            <person name="Liachko I."/>
            <person name="Sullivan S."/>
            <person name="Sone E.D."/>
            <person name="Koren S."/>
            <person name="Silverstein K.A.T."/>
            <person name="Beckman K.B."/>
            <person name="Gohl D.M."/>
        </authorList>
    </citation>
    <scope>NUCLEOTIDE SEQUENCE</scope>
    <source>
        <strain evidence="2">Duluth1</strain>
        <tissue evidence="2">Whole animal</tissue>
    </source>
</reference>
<reference evidence="2" key="2">
    <citation type="submission" date="2020-11" db="EMBL/GenBank/DDBJ databases">
        <authorList>
            <person name="McCartney M.A."/>
            <person name="Auch B."/>
            <person name="Kono T."/>
            <person name="Mallez S."/>
            <person name="Becker A."/>
            <person name="Gohl D.M."/>
            <person name="Silverstein K.A.T."/>
            <person name="Koren S."/>
            <person name="Bechman K.B."/>
            <person name="Herman A."/>
            <person name="Abrahante J.E."/>
            <person name="Garbe J."/>
        </authorList>
    </citation>
    <scope>NUCLEOTIDE SEQUENCE</scope>
    <source>
        <strain evidence="2">Duluth1</strain>
        <tissue evidence="2">Whole animal</tissue>
    </source>
</reference>
<protein>
    <submittedName>
        <fullName evidence="2">Uncharacterized protein</fullName>
    </submittedName>
</protein>
<dbReference type="AlphaFoldDB" id="A0A9D4RE38"/>
<dbReference type="Proteomes" id="UP000828390">
    <property type="component" value="Unassembled WGS sequence"/>
</dbReference>